<dbReference type="Gene3D" id="3.40.50.1820">
    <property type="entry name" value="alpha/beta hydrolase"/>
    <property type="match status" value="1"/>
</dbReference>
<comment type="similarity">
    <text evidence="1 3">Belongs to the type-B carboxylesterase/lipase family.</text>
</comment>
<dbReference type="EMBL" id="BMFS01000003">
    <property type="protein sequence ID" value="GGG94839.1"/>
    <property type="molecule type" value="Genomic_DNA"/>
</dbReference>
<sequence>MRHIWLGLLGVLAVSACSGTGERPPQPLEATVRTVGQGELVGFQHSPGAWAWLGVPFAAAPEGDLRWRAPRPAPAFNGRFEALEHPEPCPQFTSALQASSGVEPGQLVGSEDCLRLDIYAPEGASSDNANRPVMVWIHGGANVWGFAGQYDGAQLAKDQDVVVVAVQYRLGGLGFFASDTLRADATDPRDAAANFALLDQIAALEWVRGNIGAFGGDAGNVTIFGESAGGHNVAGLLASPLASGLFHRAIIQSGSFDSVSWEAASGAEPGQSNTSDEVALRIAGDGYTAEALRAADLETVFNAYRGDDGAPFLNLPRMIEDGVTIPRDGLANAFASPDTFNAVPVITGTNRDEMKLFNAFRGDLVNRYLGVILVSRNRQFYDTIAEYQSRTWRILAVDQAASRIQAGGHGDVWAYRFDWDEQGRALFVMDLSHLLGAAHAMEIPFVFNHFDFFGRLDGAMFNSNNASGREALAAAMGAYWAEFARTGEPGTGGPTNLPRWERWNENGLLMRFDSPQANGQELITGTDSFEQLEADLAADTRLDDAQRCTVVEAIAAWRPRGSLDAMRQRMGCE</sequence>
<dbReference type="Proteomes" id="UP000648722">
    <property type="component" value="Unassembled WGS sequence"/>
</dbReference>
<reference evidence="6" key="1">
    <citation type="journal article" date="2019" name="Int. J. Syst. Evol. Microbiol.">
        <title>The Global Catalogue of Microorganisms (GCM) 10K type strain sequencing project: providing services to taxonomists for standard genome sequencing and annotation.</title>
        <authorList>
            <consortium name="The Broad Institute Genomics Platform"/>
            <consortium name="The Broad Institute Genome Sequencing Center for Infectious Disease"/>
            <person name="Wu L."/>
            <person name="Ma J."/>
        </authorList>
    </citation>
    <scope>NUCLEOTIDE SEQUENCE [LARGE SCALE GENOMIC DNA]</scope>
    <source>
        <strain evidence="6">CGMCC 1.12766</strain>
    </source>
</reference>
<accession>A0ABQ1XIX7</accession>
<feature type="domain" description="Carboxylesterase type B" evidence="4">
    <location>
        <begin position="34"/>
        <end position="361"/>
    </location>
</feature>
<evidence type="ECO:0000259" key="4">
    <source>
        <dbReference type="Pfam" id="PF00135"/>
    </source>
</evidence>
<dbReference type="PROSITE" id="PS51257">
    <property type="entry name" value="PROKAR_LIPOPROTEIN"/>
    <property type="match status" value="1"/>
</dbReference>
<keyword evidence="6" id="KW-1185">Reference proteome</keyword>
<dbReference type="PROSITE" id="PS00122">
    <property type="entry name" value="CARBOXYLESTERASE_B_1"/>
    <property type="match status" value="1"/>
</dbReference>
<dbReference type="PANTHER" id="PTHR11559">
    <property type="entry name" value="CARBOXYLESTERASE"/>
    <property type="match status" value="1"/>
</dbReference>
<dbReference type="EC" id="3.1.1.-" evidence="3"/>
<name>A0ABQ1XIX7_9PROT</name>
<evidence type="ECO:0000256" key="3">
    <source>
        <dbReference type="RuleBase" id="RU361235"/>
    </source>
</evidence>
<dbReference type="SUPFAM" id="SSF53474">
    <property type="entry name" value="alpha/beta-Hydrolases"/>
    <property type="match status" value="1"/>
</dbReference>
<dbReference type="InterPro" id="IPR050309">
    <property type="entry name" value="Type-B_Carboxylest/Lipase"/>
</dbReference>
<dbReference type="InterPro" id="IPR029058">
    <property type="entry name" value="AB_hydrolase_fold"/>
</dbReference>
<feature type="domain" description="Carboxylesterase type B" evidence="4">
    <location>
        <begin position="377"/>
        <end position="517"/>
    </location>
</feature>
<dbReference type="InterPro" id="IPR019826">
    <property type="entry name" value="Carboxylesterase_B_AS"/>
</dbReference>
<evidence type="ECO:0000256" key="2">
    <source>
        <dbReference type="ARBA" id="ARBA00022801"/>
    </source>
</evidence>
<evidence type="ECO:0000313" key="5">
    <source>
        <dbReference type="EMBL" id="GGG94839.1"/>
    </source>
</evidence>
<organism evidence="5 6">
    <name type="scientific">Glycocaulis albus</name>
    <dbReference type="NCBI Taxonomy" id="1382801"/>
    <lineage>
        <taxon>Bacteria</taxon>
        <taxon>Pseudomonadati</taxon>
        <taxon>Pseudomonadota</taxon>
        <taxon>Alphaproteobacteria</taxon>
        <taxon>Maricaulales</taxon>
        <taxon>Maricaulaceae</taxon>
        <taxon>Glycocaulis</taxon>
    </lineage>
</organism>
<dbReference type="Pfam" id="PF00135">
    <property type="entry name" value="COesterase"/>
    <property type="match status" value="2"/>
</dbReference>
<keyword evidence="2 3" id="KW-0378">Hydrolase</keyword>
<dbReference type="RefSeq" id="WP_188451274.1">
    <property type="nucleotide sequence ID" value="NZ_BMFS01000003.1"/>
</dbReference>
<proteinExistence type="inferred from homology"/>
<protein>
    <recommendedName>
        <fullName evidence="3">Carboxylic ester hydrolase</fullName>
        <ecNumber evidence="3">3.1.1.-</ecNumber>
    </recommendedName>
</protein>
<dbReference type="InterPro" id="IPR002018">
    <property type="entry name" value="CarbesteraseB"/>
</dbReference>
<evidence type="ECO:0000313" key="6">
    <source>
        <dbReference type="Proteomes" id="UP000648722"/>
    </source>
</evidence>
<gene>
    <name evidence="5" type="primary">pnbA</name>
    <name evidence="5" type="ORF">GCM10007420_07980</name>
</gene>
<comment type="caution">
    <text evidence="5">The sequence shown here is derived from an EMBL/GenBank/DDBJ whole genome shotgun (WGS) entry which is preliminary data.</text>
</comment>
<evidence type="ECO:0000256" key="1">
    <source>
        <dbReference type="ARBA" id="ARBA00005964"/>
    </source>
</evidence>